<evidence type="ECO:0000256" key="12">
    <source>
        <dbReference type="SAM" id="Coils"/>
    </source>
</evidence>
<keyword evidence="14" id="KW-0812">Transmembrane</keyword>
<dbReference type="SMART" id="SM00098">
    <property type="entry name" value="alkPPc"/>
    <property type="match status" value="1"/>
</dbReference>
<evidence type="ECO:0000256" key="2">
    <source>
        <dbReference type="ARBA" id="ARBA00012647"/>
    </source>
</evidence>
<evidence type="ECO:0000256" key="14">
    <source>
        <dbReference type="SAM" id="Phobius"/>
    </source>
</evidence>
<dbReference type="CDD" id="cd16012">
    <property type="entry name" value="ALP"/>
    <property type="match status" value="1"/>
</dbReference>
<feature type="coiled-coil region" evidence="12">
    <location>
        <begin position="1"/>
        <end position="102"/>
    </location>
</feature>
<comment type="similarity">
    <text evidence="1 10">Belongs to the alkaline phosphatase family.</text>
</comment>
<comment type="catalytic activity">
    <reaction evidence="11">
        <text>a phosphate monoester + H2O = an alcohol + phosphate</text>
        <dbReference type="Rhea" id="RHEA:15017"/>
        <dbReference type="ChEBI" id="CHEBI:15377"/>
        <dbReference type="ChEBI" id="CHEBI:30879"/>
        <dbReference type="ChEBI" id="CHEBI:43474"/>
        <dbReference type="ChEBI" id="CHEBI:67140"/>
        <dbReference type="EC" id="3.1.3.1"/>
    </reaction>
</comment>
<evidence type="ECO:0000256" key="8">
    <source>
        <dbReference type="PIRSR" id="PIRSR601952-1"/>
    </source>
</evidence>
<evidence type="ECO:0000256" key="3">
    <source>
        <dbReference type="ARBA" id="ARBA00022553"/>
    </source>
</evidence>
<dbReference type="InterPro" id="IPR001952">
    <property type="entry name" value="Alkaline_phosphatase"/>
</dbReference>
<feature type="binding site" evidence="9">
    <location>
        <position position="943"/>
    </location>
    <ligand>
        <name>Mg(2+)</name>
        <dbReference type="ChEBI" id="CHEBI:18420"/>
    </ligand>
</feature>
<feature type="region of interest" description="Disordered" evidence="13">
    <location>
        <begin position="193"/>
        <end position="215"/>
    </location>
</feature>
<organism evidence="15 16">
    <name type="scientific">Lasallia pustulata</name>
    <dbReference type="NCBI Taxonomy" id="136370"/>
    <lineage>
        <taxon>Eukaryota</taxon>
        <taxon>Fungi</taxon>
        <taxon>Dikarya</taxon>
        <taxon>Ascomycota</taxon>
        <taxon>Pezizomycotina</taxon>
        <taxon>Lecanoromycetes</taxon>
        <taxon>OSLEUM clade</taxon>
        <taxon>Umbilicariomycetidae</taxon>
        <taxon>Umbilicariales</taxon>
        <taxon>Umbilicariaceae</taxon>
        <taxon>Lasallia</taxon>
    </lineage>
</organism>
<dbReference type="AlphaFoldDB" id="A0A1W5D400"/>
<dbReference type="Gene3D" id="3.40.720.10">
    <property type="entry name" value="Alkaline Phosphatase, subunit A"/>
    <property type="match status" value="1"/>
</dbReference>
<reference evidence="16" key="1">
    <citation type="submission" date="2017-03" db="EMBL/GenBank/DDBJ databases">
        <authorList>
            <person name="Sharma R."/>
            <person name="Thines M."/>
        </authorList>
    </citation>
    <scope>NUCLEOTIDE SEQUENCE [LARGE SCALE GENOMIC DNA]</scope>
</reference>
<dbReference type="PANTHER" id="PTHR11596">
    <property type="entry name" value="ALKALINE PHOSPHATASE"/>
    <property type="match status" value="1"/>
</dbReference>
<evidence type="ECO:0000256" key="10">
    <source>
        <dbReference type="RuleBase" id="RU003946"/>
    </source>
</evidence>
<feature type="binding site" evidence="9">
    <location>
        <position position="802"/>
    </location>
    <ligand>
        <name>Mg(2+)</name>
        <dbReference type="ChEBI" id="CHEBI:18420"/>
    </ligand>
</feature>
<dbReference type="Gene3D" id="1.10.60.40">
    <property type="match status" value="1"/>
</dbReference>
<dbReference type="SUPFAM" id="SSF53649">
    <property type="entry name" value="Alkaline phosphatase-like"/>
    <property type="match status" value="1"/>
</dbReference>
<evidence type="ECO:0000256" key="7">
    <source>
        <dbReference type="ARBA" id="ARBA00022842"/>
    </source>
</evidence>
<evidence type="ECO:0000313" key="16">
    <source>
        <dbReference type="Proteomes" id="UP000192927"/>
    </source>
</evidence>
<keyword evidence="3" id="KW-0597">Phosphoprotein</keyword>
<evidence type="ECO:0000256" key="1">
    <source>
        <dbReference type="ARBA" id="ARBA00005984"/>
    </source>
</evidence>
<feature type="binding site" evidence="9">
    <location>
        <position position="948"/>
    </location>
    <ligand>
        <name>Zn(2+)</name>
        <dbReference type="ChEBI" id="CHEBI:29105"/>
        <label>2</label>
    </ligand>
</feature>
<feature type="transmembrane region" description="Helical" evidence="14">
    <location>
        <begin position="650"/>
        <end position="670"/>
    </location>
</feature>
<evidence type="ECO:0000256" key="4">
    <source>
        <dbReference type="ARBA" id="ARBA00022723"/>
    </source>
</evidence>
<dbReference type="InterPro" id="IPR018299">
    <property type="entry name" value="Alkaline_phosphatase_AS"/>
</dbReference>
<dbReference type="PRINTS" id="PR00113">
    <property type="entry name" value="ALKPHPHTASE"/>
</dbReference>
<dbReference type="PANTHER" id="PTHR11596:SF5">
    <property type="entry name" value="ALKALINE PHOSPHATASE"/>
    <property type="match status" value="1"/>
</dbReference>
<evidence type="ECO:0000256" key="11">
    <source>
        <dbReference type="RuleBase" id="RU003947"/>
    </source>
</evidence>
<feature type="compositionally biased region" description="Polar residues" evidence="13">
    <location>
        <begin position="195"/>
        <end position="206"/>
    </location>
</feature>
<dbReference type="FunFam" id="3.40.720.10:FF:000063">
    <property type="entry name" value="Alkaline phosphatase"/>
    <property type="match status" value="1"/>
</dbReference>
<feature type="binding site" evidence="9">
    <location>
        <position position="992"/>
    </location>
    <ligand>
        <name>Zn(2+)</name>
        <dbReference type="ChEBI" id="CHEBI:29105"/>
        <label>2</label>
    </ligand>
</feature>
<feature type="region of interest" description="Disordered" evidence="13">
    <location>
        <begin position="288"/>
        <end position="356"/>
    </location>
</feature>
<keyword evidence="4 9" id="KW-0479">Metal-binding</keyword>
<evidence type="ECO:0000313" key="15">
    <source>
        <dbReference type="EMBL" id="SLM37730.1"/>
    </source>
</evidence>
<comment type="cofactor">
    <cofactor evidence="9">
        <name>Mg(2+)</name>
        <dbReference type="ChEBI" id="CHEBI:18420"/>
    </cofactor>
    <text evidence="9">Binds 1 Mg(2+) ion.</text>
</comment>
<dbReference type="GO" id="GO:0000329">
    <property type="term" value="C:fungal-type vacuole membrane"/>
    <property type="evidence" value="ECO:0007669"/>
    <property type="project" value="TreeGrafter"/>
</dbReference>
<evidence type="ECO:0000256" key="9">
    <source>
        <dbReference type="PIRSR" id="PIRSR601952-2"/>
    </source>
</evidence>
<evidence type="ECO:0000256" key="6">
    <source>
        <dbReference type="ARBA" id="ARBA00022833"/>
    </source>
</evidence>
<dbReference type="PROSITE" id="PS00123">
    <property type="entry name" value="ALKALINE_PHOSPHATASE"/>
    <property type="match status" value="1"/>
</dbReference>
<evidence type="ECO:0000256" key="5">
    <source>
        <dbReference type="ARBA" id="ARBA00022801"/>
    </source>
</evidence>
<proteinExistence type="inferred from homology"/>
<dbReference type="EMBL" id="FWEW01001850">
    <property type="protein sequence ID" value="SLM37730.1"/>
    <property type="molecule type" value="Genomic_DNA"/>
</dbReference>
<dbReference type="Proteomes" id="UP000192927">
    <property type="component" value="Unassembled WGS sequence"/>
</dbReference>
<feature type="compositionally biased region" description="Polar residues" evidence="13">
    <location>
        <begin position="344"/>
        <end position="356"/>
    </location>
</feature>
<dbReference type="InterPro" id="IPR017850">
    <property type="entry name" value="Alkaline_phosphatase_core_sf"/>
</dbReference>
<feature type="region of interest" description="Disordered" evidence="13">
    <location>
        <begin position="614"/>
        <end position="634"/>
    </location>
</feature>
<feature type="binding site" evidence="9">
    <location>
        <position position="701"/>
    </location>
    <ligand>
        <name>Mg(2+)</name>
        <dbReference type="ChEBI" id="CHEBI:18420"/>
    </ligand>
</feature>
<dbReference type="Pfam" id="PF00245">
    <property type="entry name" value="Alk_phosphatase"/>
    <property type="match status" value="1"/>
</dbReference>
<sequence length="1218" mass="133493">MKAQSAKLRAITADCRSLQQEVAEWETKFAERVQDEIDHRLEIESSFNTRIKSLERDIEMKDSRIQELQWELETLLLREKDNEALEITNINLEKRVDVLTELLAQSPTKLESCSAASSPRKCDPSTRPARPRSMMPRLPSSPGGVRLSLSTVTETAFWHSGAPGSYESTAESPESPETGLNMEADMQSEPLLHSRLSNPMDSGSGTSCPLRSAPSSSSLPTSMFSDYSAGAGAWGLPVAPGSDLRIGNRQRKMRRFPSGSCALKPLILPNATGGPSFPLSAPIRASRLSPSRDVSGSSLDPTTSFLSQLDWSSPCSTPTQPPRRRSATCAQGQTLTGFDGGPTSHHSNLPEQVTGLSPTSYISEANDEVIEVDSEQQVADDVEERSLMVELARVDELIEFQSDEEHGPEHHSGGLSESTPIGIEEVIFKQTLRDNTTSRRRRPAEADSTPKAYWKHISLAAPPTKAVVPGTTFPPNGFSMVTSPTRLMSYGTMDPVALARRVLRVAWISGSSIFGGIGWWLLVEENAADDFEWHQYSTKAHKARRVEQYLDFHTTHLASSLSPTVWLSADVSLKGLAARQSPHRTAEEYFFDAPSLVLNQYEDMARGQEPLLAQDQASSDGDVEEEDALLTGQHKSQTNRKYGWPFWREVGVFAWALIATAAVIIIAVMYQHQQSTHPNNNGGWKNGKPSGKRNMIFMVSDGMGPTSLSLTRSFRQIQSGLSPSDVLVLDRHLIGSSRTRSASSLITDSAAGATAFSCGFKSYNGAISVLPDHSPCGTVLEAAKKAGYMTGLVVTTRITDATPACFAAHVNMRAEEDKIAEQEIGNNPLGRVVDLMLGGGRCHFLPNTADGSCRADDKDVVAMAKDNGFSYVDNRKGFDGLTLGSEVKLPLLGLFAGGDIPYEVDRRNMNDVYPSLEEMARTALSALSIATRDSDKGFFLMIEGSRIDHAGHGNDPVAQVHEVLAYDKAFTSVLEFLEKDPVQGVVVSTSDHETGGLATARRKSYNSFFLKGSNNLAELHTTYPEYLWYPAVLANASHSGENLAYQLRNHLASNPSDSTDDTKSYIKQTLLEEGLGVHDATDEEVNSLIDNSEPWPASYIFADIISRRAQVGWSTHGHSAVDVNIYASRPKDARPLRGNHDNTEVGNFIRDYLGVDLEPITKELKEKGALFDTLTEDGSTQSWMGKPVPDENNLDHMDHYHGDFKRSLKLEHGRTHVH</sequence>
<dbReference type="EC" id="3.1.3.1" evidence="2 11"/>
<evidence type="ECO:0000256" key="13">
    <source>
        <dbReference type="SAM" id="MobiDB-lite"/>
    </source>
</evidence>
<feature type="binding site" evidence="9">
    <location>
        <position position="952"/>
    </location>
    <ligand>
        <name>Zn(2+)</name>
        <dbReference type="ChEBI" id="CHEBI:29105"/>
        <label>2</label>
    </ligand>
</feature>
<dbReference type="GO" id="GO:0004035">
    <property type="term" value="F:alkaline phosphatase activity"/>
    <property type="evidence" value="ECO:0007669"/>
    <property type="project" value="UniProtKB-EC"/>
</dbReference>
<name>A0A1W5D400_9LECA</name>
<comment type="cofactor">
    <cofactor evidence="9">
        <name>Zn(2+)</name>
        <dbReference type="ChEBI" id="CHEBI:29105"/>
    </cofactor>
    <text evidence="9">Binds 2 Zn(2+) ions.</text>
</comment>
<dbReference type="GO" id="GO:0046872">
    <property type="term" value="F:metal ion binding"/>
    <property type="evidence" value="ECO:0007669"/>
    <property type="project" value="UniProtKB-KW"/>
</dbReference>
<keyword evidence="12" id="KW-0175">Coiled coil</keyword>
<feature type="region of interest" description="Disordered" evidence="13">
    <location>
        <begin position="160"/>
        <end position="181"/>
    </location>
</feature>
<keyword evidence="5 11" id="KW-0378">Hydrolase</keyword>
<keyword evidence="16" id="KW-1185">Reference proteome</keyword>
<feature type="binding site" evidence="9">
    <location>
        <position position="701"/>
    </location>
    <ligand>
        <name>Zn(2+)</name>
        <dbReference type="ChEBI" id="CHEBI:29105"/>
        <label>2</label>
    </ligand>
</feature>
<feature type="compositionally biased region" description="Low complexity" evidence="13">
    <location>
        <begin position="125"/>
        <end position="142"/>
    </location>
</feature>
<keyword evidence="7 9" id="KW-0460">Magnesium</keyword>
<keyword evidence="6 9" id="KW-0862">Zinc</keyword>
<feature type="binding site" evidence="9">
    <location>
        <position position="1118"/>
    </location>
    <ligand>
        <name>Zn(2+)</name>
        <dbReference type="ChEBI" id="CHEBI:29105"/>
        <label>2</label>
    </ligand>
</feature>
<feature type="compositionally biased region" description="Low complexity" evidence="13">
    <location>
        <begin position="165"/>
        <end position="178"/>
    </location>
</feature>
<keyword evidence="14" id="KW-0472">Membrane</keyword>
<feature type="active site" description="Phosphoserine intermediate" evidence="8">
    <location>
        <position position="749"/>
    </location>
</feature>
<feature type="binding site" evidence="9">
    <location>
        <position position="800"/>
    </location>
    <ligand>
        <name>Mg(2+)</name>
        <dbReference type="ChEBI" id="CHEBI:18420"/>
    </ligand>
</feature>
<accession>A0A1W5D400</accession>
<protein>
    <recommendedName>
        <fullName evidence="2 11">Alkaline phosphatase</fullName>
        <ecNumber evidence="2 11">3.1.3.1</ecNumber>
    </recommendedName>
</protein>
<feature type="region of interest" description="Disordered" evidence="13">
    <location>
        <begin position="109"/>
        <end position="146"/>
    </location>
</feature>
<keyword evidence="14" id="KW-1133">Transmembrane helix</keyword>
<feature type="compositionally biased region" description="Polar residues" evidence="13">
    <location>
        <begin position="288"/>
        <end position="318"/>
    </location>
</feature>
<feature type="binding site" evidence="9">
    <location>
        <position position="991"/>
    </location>
    <ligand>
        <name>Zn(2+)</name>
        <dbReference type="ChEBI" id="CHEBI:29105"/>
        <label>2</label>
    </ligand>
</feature>